<organism evidence="9 10">
    <name type="scientific">Dietzia cercidiphylli</name>
    <dbReference type="NCBI Taxonomy" id="498199"/>
    <lineage>
        <taxon>Bacteria</taxon>
        <taxon>Bacillati</taxon>
        <taxon>Actinomycetota</taxon>
        <taxon>Actinomycetes</taxon>
        <taxon>Mycobacteriales</taxon>
        <taxon>Dietziaceae</taxon>
        <taxon>Dietzia</taxon>
    </lineage>
</organism>
<evidence type="ECO:0000313" key="9">
    <source>
        <dbReference type="EMBL" id="GAA1699250.1"/>
    </source>
</evidence>
<dbReference type="EMBL" id="BAAAQG010000003">
    <property type="protein sequence ID" value="GAA1699250.1"/>
    <property type="molecule type" value="Genomic_DNA"/>
</dbReference>
<evidence type="ECO:0000313" key="10">
    <source>
        <dbReference type="Proteomes" id="UP001500383"/>
    </source>
</evidence>
<gene>
    <name evidence="9" type="ORF">GCM10009831_04400</name>
</gene>
<dbReference type="InterPro" id="IPR050925">
    <property type="entry name" value="Rhomboid_protease_S54"/>
</dbReference>
<keyword evidence="3 7" id="KW-0812">Transmembrane</keyword>
<dbReference type="Proteomes" id="UP001500383">
    <property type="component" value="Unassembled WGS sequence"/>
</dbReference>
<comment type="similarity">
    <text evidence="2">Belongs to the peptidase S54 family.</text>
</comment>
<feature type="transmembrane region" description="Helical" evidence="7">
    <location>
        <begin position="119"/>
        <end position="138"/>
    </location>
</feature>
<comment type="subcellular location">
    <subcellularLocation>
        <location evidence="1">Membrane</location>
        <topology evidence="1">Multi-pass membrane protein</topology>
    </subcellularLocation>
</comment>
<dbReference type="PANTHER" id="PTHR43731">
    <property type="entry name" value="RHOMBOID PROTEASE"/>
    <property type="match status" value="1"/>
</dbReference>
<dbReference type="Gene3D" id="1.20.1540.10">
    <property type="entry name" value="Rhomboid-like"/>
    <property type="match status" value="1"/>
</dbReference>
<feature type="transmembrane region" description="Helical" evidence="7">
    <location>
        <begin position="54"/>
        <end position="79"/>
    </location>
</feature>
<feature type="domain" description="Peptidase S54 rhomboid" evidence="8">
    <location>
        <begin position="48"/>
        <end position="186"/>
    </location>
</feature>
<feature type="transmembrane region" description="Helical" evidence="7">
    <location>
        <begin position="91"/>
        <end position="113"/>
    </location>
</feature>
<evidence type="ECO:0000256" key="2">
    <source>
        <dbReference type="ARBA" id="ARBA00009045"/>
    </source>
</evidence>
<dbReference type="InterPro" id="IPR022764">
    <property type="entry name" value="Peptidase_S54_rhomboid_dom"/>
</dbReference>
<keyword evidence="4" id="KW-0378">Hydrolase</keyword>
<dbReference type="SUPFAM" id="SSF144091">
    <property type="entry name" value="Rhomboid-like"/>
    <property type="match status" value="1"/>
</dbReference>
<evidence type="ECO:0000259" key="8">
    <source>
        <dbReference type="Pfam" id="PF01694"/>
    </source>
</evidence>
<evidence type="ECO:0000256" key="5">
    <source>
        <dbReference type="ARBA" id="ARBA00022989"/>
    </source>
</evidence>
<keyword evidence="5 7" id="KW-1133">Transmembrane helix</keyword>
<dbReference type="PANTHER" id="PTHR43731:SF14">
    <property type="entry name" value="PRESENILIN-ASSOCIATED RHOMBOID-LIKE PROTEIN, MITOCHONDRIAL"/>
    <property type="match status" value="1"/>
</dbReference>
<reference evidence="9 10" key="1">
    <citation type="journal article" date="2019" name="Int. J. Syst. Evol. Microbiol.">
        <title>The Global Catalogue of Microorganisms (GCM) 10K type strain sequencing project: providing services to taxonomists for standard genome sequencing and annotation.</title>
        <authorList>
            <consortium name="The Broad Institute Genomics Platform"/>
            <consortium name="The Broad Institute Genome Sequencing Center for Infectious Disease"/>
            <person name="Wu L."/>
            <person name="Ma J."/>
        </authorList>
    </citation>
    <scope>NUCLEOTIDE SEQUENCE [LARGE SCALE GENOMIC DNA]</scope>
    <source>
        <strain evidence="9 10">JCM 16002</strain>
    </source>
</reference>
<sequence length="198" mass="20803">MLFTRLKSSPAVLAIIAIQIVLYIAQLVNPDVADRLGLPGRAAALSERPWSPLTVIFVHELLVHVVLMVLMLAAFGPLLEKSARAVDVVAVYLLAGVAGSLGMLAATAAVPAWAEDGTIVGSSAAVFGVTAAVLAMRPSSRIFGGTTTQWLAILVAINIVFLFSLPLGSVGHLVGIAVGWVYGRWLRTSSRLHAEPMV</sequence>
<evidence type="ECO:0000256" key="1">
    <source>
        <dbReference type="ARBA" id="ARBA00004141"/>
    </source>
</evidence>
<keyword evidence="6 7" id="KW-0472">Membrane</keyword>
<dbReference type="RefSeq" id="WP_182659096.1">
    <property type="nucleotide sequence ID" value="NZ_BAAAQG010000003.1"/>
</dbReference>
<evidence type="ECO:0000256" key="6">
    <source>
        <dbReference type="ARBA" id="ARBA00023136"/>
    </source>
</evidence>
<comment type="caution">
    <text evidence="9">The sequence shown here is derived from an EMBL/GenBank/DDBJ whole genome shotgun (WGS) entry which is preliminary data.</text>
</comment>
<evidence type="ECO:0000256" key="4">
    <source>
        <dbReference type="ARBA" id="ARBA00022801"/>
    </source>
</evidence>
<dbReference type="InterPro" id="IPR035952">
    <property type="entry name" value="Rhomboid-like_sf"/>
</dbReference>
<feature type="transmembrane region" description="Helical" evidence="7">
    <location>
        <begin position="150"/>
        <end position="182"/>
    </location>
</feature>
<proteinExistence type="inferred from homology"/>
<evidence type="ECO:0000256" key="3">
    <source>
        <dbReference type="ARBA" id="ARBA00022692"/>
    </source>
</evidence>
<evidence type="ECO:0000256" key="7">
    <source>
        <dbReference type="SAM" id="Phobius"/>
    </source>
</evidence>
<keyword evidence="10" id="KW-1185">Reference proteome</keyword>
<dbReference type="Pfam" id="PF01694">
    <property type="entry name" value="Rhomboid"/>
    <property type="match status" value="1"/>
</dbReference>
<accession>A0ABN2I665</accession>
<name>A0ABN2I665_9ACTN</name>
<protein>
    <recommendedName>
        <fullName evidence="8">Peptidase S54 rhomboid domain-containing protein</fullName>
    </recommendedName>
</protein>